<dbReference type="GO" id="GO:0022857">
    <property type="term" value="F:transmembrane transporter activity"/>
    <property type="evidence" value="ECO:0007669"/>
    <property type="project" value="InterPro"/>
</dbReference>
<dbReference type="PANTHER" id="PTHR30625">
    <property type="entry name" value="PROTEIN TOLQ"/>
    <property type="match status" value="1"/>
</dbReference>
<dbReference type="Pfam" id="PF01618">
    <property type="entry name" value="MotA_ExbB"/>
    <property type="match status" value="1"/>
</dbReference>
<dbReference type="InterPro" id="IPR002898">
    <property type="entry name" value="MotA_ExbB_proton_chnl"/>
</dbReference>
<keyword evidence="6" id="KW-0997">Cell inner membrane</keyword>
<keyword evidence="16" id="KW-1185">Reference proteome</keyword>
<evidence type="ECO:0000256" key="7">
    <source>
        <dbReference type="ARBA" id="ARBA00022692"/>
    </source>
</evidence>
<accession>A0A4R2K923</accession>
<evidence type="ECO:0000256" key="6">
    <source>
        <dbReference type="ARBA" id="ARBA00022519"/>
    </source>
</evidence>
<dbReference type="Proteomes" id="UP000295142">
    <property type="component" value="Unassembled WGS sequence"/>
</dbReference>
<comment type="subunit">
    <text evidence="2">The accessory proteins ExbB and ExbD seem to form a complex with TonB.</text>
</comment>
<dbReference type="GO" id="GO:0005886">
    <property type="term" value="C:plasma membrane"/>
    <property type="evidence" value="ECO:0007669"/>
    <property type="project" value="UniProtKB-SubCell"/>
</dbReference>
<evidence type="ECO:0000256" key="9">
    <source>
        <dbReference type="ARBA" id="ARBA00022989"/>
    </source>
</evidence>
<dbReference type="PANTHER" id="PTHR30625:SF16">
    <property type="entry name" value="BIOPOLYMER TRANSPORT PROTEIN EXBB"/>
    <property type="match status" value="1"/>
</dbReference>
<evidence type="ECO:0000313" key="15">
    <source>
        <dbReference type="EMBL" id="TCO69881.1"/>
    </source>
</evidence>
<evidence type="ECO:0000256" key="4">
    <source>
        <dbReference type="ARBA" id="ARBA00022448"/>
    </source>
</evidence>
<evidence type="ECO:0000256" key="11">
    <source>
        <dbReference type="ARBA" id="ARBA00024816"/>
    </source>
</evidence>
<dbReference type="NCBIfam" id="TIGR02797">
    <property type="entry name" value="exbB"/>
    <property type="match status" value="1"/>
</dbReference>
<feature type="transmembrane region" description="Helical" evidence="13">
    <location>
        <begin position="148"/>
        <end position="171"/>
    </location>
</feature>
<evidence type="ECO:0000256" key="10">
    <source>
        <dbReference type="ARBA" id="ARBA00023136"/>
    </source>
</evidence>
<proteinExistence type="inferred from homology"/>
<keyword evidence="10 13" id="KW-0472">Membrane</keyword>
<evidence type="ECO:0000256" key="5">
    <source>
        <dbReference type="ARBA" id="ARBA00022475"/>
    </source>
</evidence>
<evidence type="ECO:0000256" key="2">
    <source>
        <dbReference type="ARBA" id="ARBA00011471"/>
    </source>
</evidence>
<keyword evidence="9 13" id="KW-1133">Transmembrane helix</keyword>
<dbReference type="EMBL" id="SLWW01000012">
    <property type="protein sequence ID" value="TCO69881.1"/>
    <property type="molecule type" value="Genomic_DNA"/>
</dbReference>
<feature type="transmembrane region" description="Helical" evidence="13">
    <location>
        <begin position="105"/>
        <end position="128"/>
    </location>
</feature>
<evidence type="ECO:0000256" key="13">
    <source>
        <dbReference type="SAM" id="Phobius"/>
    </source>
</evidence>
<comment type="similarity">
    <text evidence="12">Belongs to the exbB/tolQ family.</text>
</comment>
<evidence type="ECO:0000256" key="3">
    <source>
        <dbReference type="ARBA" id="ARBA00022093"/>
    </source>
</evidence>
<reference evidence="15 16" key="1">
    <citation type="submission" date="2019-03" db="EMBL/GenBank/DDBJ databases">
        <title>Genomic Encyclopedia of Type Strains, Phase IV (KMG-IV): sequencing the most valuable type-strain genomes for metagenomic binning, comparative biology and taxonomic classification.</title>
        <authorList>
            <person name="Goeker M."/>
        </authorList>
    </citation>
    <scope>NUCLEOTIDE SEQUENCE [LARGE SCALE GENOMIC DNA]</scope>
    <source>
        <strain evidence="15 16">DSM 4868</strain>
    </source>
</reference>
<organism evidence="15 16">
    <name type="scientific">Rhodovulum euryhalinum</name>
    <dbReference type="NCBI Taxonomy" id="35805"/>
    <lineage>
        <taxon>Bacteria</taxon>
        <taxon>Pseudomonadati</taxon>
        <taxon>Pseudomonadota</taxon>
        <taxon>Alphaproteobacteria</taxon>
        <taxon>Rhodobacterales</taxon>
        <taxon>Paracoccaceae</taxon>
        <taxon>Rhodovulum</taxon>
    </lineage>
</organism>
<comment type="subcellular location">
    <subcellularLocation>
        <location evidence="1">Cell inner membrane</location>
        <topology evidence="1">Multi-pass membrane protein</topology>
    </subcellularLocation>
    <subcellularLocation>
        <location evidence="12">Membrane</location>
        <topology evidence="12">Multi-pass membrane protein</topology>
    </subcellularLocation>
</comment>
<evidence type="ECO:0000313" key="16">
    <source>
        <dbReference type="Proteomes" id="UP000295142"/>
    </source>
</evidence>
<dbReference type="AlphaFoldDB" id="A0A4R2K923"/>
<feature type="domain" description="MotA/TolQ/ExbB proton channel" evidence="14">
    <location>
        <begin position="81"/>
        <end position="177"/>
    </location>
</feature>
<comment type="caution">
    <text evidence="15">The sequence shown here is derived from an EMBL/GenBank/DDBJ whole genome shotgun (WGS) entry which is preliminary data.</text>
</comment>
<evidence type="ECO:0000256" key="8">
    <source>
        <dbReference type="ARBA" id="ARBA00022927"/>
    </source>
</evidence>
<keyword evidence="8 12" id="KW-0653">Protein transport</keyword>
<comment type="function">
    <text evidence="11">Involved in the TonB-dependent energy-dependent transport of various receptor-bound substrates. Protects ExbD from proteolytic degradation and functionally stabilizes TonB.</text>
</comment>
<protein>
    <recommendedName>
        <fullName evidence="3">Biopolymer transport protein ExbB</fullName>
    </recommendedName>
</protein>
<evidence type="ECO:0000256" key="1">
    <source>
        <dbReference type="ARBA" id="ARBA00004429"/>
    </source>
</evidence>
<feature type="transmembrane region" description="Helical" evidence="13">
    <location>
        <begin position="6"/>
        <end position="24"/>
    </location>
</feature>
<keyword evidence="4 12" id="KW-0813">Transport</keyword>
<keyword evidence="7 13" id="KW-0812">Transmembrane</keyword>
<keyword evidence="5" id="KW-1003">Cell membrane</keyword>
<dbReference type="GO" id="GO:0017038">
    <property type="term" value="P:protein import"/>
    <property type="evidence" value="ECO:0007669"/>
    <property type="project" value="TreeGrafter"/>
</dbReference>
<name>A0A4R2K923_9RHOB</name>
<evidence type="ECO:0000259" key="14">
    <source>
        <dbReference type="Pfam" id="PF01618"/>
    </source>
</evidence>
<dbReference type="InterPro" id="IPR050790">
    <property type="entry name" value="ExbB/TolQ_transport"/>
</dbReference>
<evidence type="ECO:0000256" key="12">
    <source>
        <dbReference type="RuleBase" id="RU004057"/>
    </source>
</evidence>
<gene>
    <name evidence="15" type="ORF">EV655_1124</name>
</gene>
<dbReference type="InterPro" id="IPR014164">
    <property type="entry name" value="TonB_ExbB_1"/>
</dbReference>
<sequence>MAVLAGAILVTGTVLIFKATEIGLARRRLSRSVATIRGAESLGAAARRLSGRLDPAAFMATASFEEYLRSDEALSLAGPEGLRQRVRSIVERTEAQAASRLRRGLGILATIASTAPFAGLFGTVWGIMNAFVGISDSGTTNLAVVAPGIAEALLATAMGLLAAIPAVVLYNHFVRATASWRLALSDAGAAVERLMSRDLDLRVAGRAER</sequence>